<keyword evidence="4" id="KW-1185">Reference proteome</keyword>
<reference evidence="4" key="1">
    <citation type="submission" date="2017-02" db="EMBL/GenBank/DDBJ databases">
        <authorList>
            <person name="Varghese N."/>
            <person name="Submissions S."/>
        </authorList>
    </citation>
    <scope>NUCLEOTIDE SEQUENCE [LARGE SCALE GENOMIC DNA]</scope>
    <source>
        <strain evidence="4">ATCC 51356</strain>
    </source>
</reference>
<protein>
    <recommendedName>
        <fullName evidence="2">DUF4296 domain-containing protein</fullName>
    </recommendedName>
</protein>
<organism evidence="3 4">
    <name type="scientific">Porphyromonas circumdentaria</name>
    <dbReference type="NCBI Taxonomy" id="29524"/>
    <lineage>
        <taxon>Bacteria</taxon>
        <taxon>Pseudomonadati</taxon>
        <taxon>Bacteroidota</taxon>
        <taxon>Bacteroidia</taxon>
        <taxon>Bacteroidales</taxon>
        <taxon>Porphyromonadaceae</taxon>
        <taxon>Porphyromonas</taxon>
    </lineage>
</organism>
<name>A0A1T4MYW8_9PORP</name>
<evidence type="ECO:0000313" key="3">
    <source>
        <dbReference type="EMBL" id="SJZ72046.1"/>
    </source>
</evidence>
<dbReference type="EMBL" id="FUXE01000008">
    <property type="protein sequence ID" value="SJZ72046.1"/>
    <property type="molecule type" value="Genomic_DNA"/>
</dbReference>
<dbReference type="AlphaFoldDB" id="A0A1T4MYW8"/>
<dbReference type="Pfam" id="PF14129">
    <property type="entry name" value="DUF4296"/>
    <property type="match status" value="1"/>
</dbReference>
<evidence type="ECO:0000256" key="1">
    <source>
        <dbReference type="SAM" id="Coils"/>
    </source>
</evidence>
<gene>
    <name evidence="3" type="ORF">SAMN02745171_00948</name>
</gene>
<evidence type="ECO:0000313" key="4">
    <source>
        <dbReference type="Proteomes" id="UP000190121"/>
    </source>
</evidence>
<dbReference type="InterPro" id="IPR025381">
    <property type="entry name" value="DUF4296"/>
</dbReference>
<dbReference type="RefSeq" id="WP_078736883.1">
    <property type="nucleotide sequence ID" value="NZ_FUXE01000008.1"/>
</dbReference>
<evidence type="ECO:0000259" key="2">
    <source>
        <dbReference type="Pfam" id="PF14129"/>
    </source>
</evidence>
<proteinExistence type="predicted"/>
<feature type="coiled-coil region" evidence="1">
    <location>
        <begin position="98"/>
        <end position="125"/>
    </location>
</feature>
<dbReference type="OrthoDB" id="678784at2"/>
<dbReference type="Proteomes" id="UP000190121">
    <property type="component" value="Unassembled WGS sequence"/>
</dbReference>
<keyword evidence="1" id="KW-0175">Coiled coil</keyword>
<accession>A0A1T4MYW8</accession>
<dbReference type="STRING" id="29524.SAMN02745171_00948"/>
<sequence length="283" mass="31897">MGRYNSLLRGCLASLLGATFLLSCSGDKWDSRLSKKELQACLEELYTMEQAIKATPLIGNDTLHLALQQSLFQKYGLTIAEFDSVIFYYNKNNPLLYADIARKAAENTRKRLKTLNKQNKFIAQNRAELFFQELSLLQISSLIPPKTYPKLVRCGTDYSLLLHNALVGTKIPKETRLSLKASIMGLPNTIFSKQPEYVPHLTIGYYVSDSLQAKSSCPLAENKEYNLLLEFNKEYPEGLLTIGIEQKSNAPYLHNILIQSMELSSLNTFSEISGDSILLQAIR</sequence>
<dbReference type="PROSITE" id="PS51257">
    <property type="entry name" value="PROKAR_LIPOPROTEIN"/>
    <property type="match status" value="1"/>
</dbReference>
<feature type="domain" description="DUF4296" evidence="2">
    <location>
        <begin position="30"/>
        <end position="110"/>
    </location>
</feature>